<dbReference type="InterPro" id="IPR051172">
    <property type="entry name" value="Chlamydia_OmcB"/>
</dbReference>
<dbReference type="RefSeq" id="WP_127011512.1">
    <property type="nucleotide sequence ID" value="NZ_CP031422.1"/>
</dbReference>
<dbReference type="Gene3D" id="2.60.40.10">
    <property type="entry name" value="Immunoglobulins"/>
    <property type="match status" value="1"/>
</dbReference>
<keyword evidence="2" id="KW-0732">Signal</keyword>
<dbReference type="EMBL" id="CP031422">
    <property type="protein sequence ID" value="AZS38895.1"/>
    <property type="molecule type" value="Genomic_DNA"/>
</dbReference>
<gene>
    <name evidence="4" type="ORF">CVS54_00192</name>
</gene>
<feature type="transmembrane region" description="Helical" evidence="1">
    <location>
        <begin position="321"/>
        <end position="340"/>
    </location>
</feature>
<dbReference type="PANTHER" id="PTHR34819">
    <property type="entry name" value="LARGE CYSTEINE-RICH PERIPLASMIC PROTEIN OMCB"/>
    <property type="match status" value="1"/>
</dbReference>
<feature type="chain" id="PRO_5018718691" description="DUF11 domain-containing protein" evidence="2">
    <location>
        <begin position="33"/>
        <end position="346"/>
    </location>
</feature>
<accession>A0A3Q9J6L4</accession>
<keyword evidence="1" id="KW-0812">Transmembrane</keyword>
<protein>
    <recommendedName>
        <fullName evidence="3">DUF11 domain-containing protein</fullName>
    </recommendedName>
</protein>
<evidence type="ECO:0000313" key="4">
    <source>
        <dbReference type="EMBL" id="AZS38895.1"/>
    </source>
</evidence>
<evidence type="ECO:0000256" key="1">
    <source>
        <dbReference type="SAM" id="Phobius"/>
    </source>
</evidence>
<dbReference type="KEGG" id="moy:CVS54_00192"/>
<dbReference type="NCBIfam" id="TIGR01451">
    <property type="entry name" value="B_ant_repeat"/>
    <property type="match status" value="1"/>
</dbReference>
<keyword evidence="1" id="KW-1133">Transmembrane helix</keyword>
<evidence type="ECO:0000256" key="2">
    <source>
        <dbReference type="SAM" id="SignalP"/>
    </source>
</evidence>
<dbReference type="AlphaFoldDB" id="A0A3Q9J6L4"/>
<sequence>MKIKTSRTGLGIAVGSLLLGGILSTTVPMAAAADQFAPTSLGPVGVQPRGYYGAGTQTPARDVSIAPGAQYTEGATVLLRYDEQQTGVKYRVVMPVPAGSTFVSADRGGVYDAAANTVTWTFDGKTPEEAAPATQERMDFVATFRAPDGSATPVPSQTITNAATQQVMGGAFTEWRDQFTYTYNHVLAPQAGTSADLGIAKDVDKPKAAVGDTVTYTLKVTNNGPADVPSYTVTDGLPAGIDTWATSTAGAAISGGKLQFDGGSLAVGESKTVTLTGVVRAPGVTIENIATVKSGTTDSDPSNNTDNAIVEVPTKESPVPLAGFAGAAILAGAAGMLAALRRKARA</sequence>
<dbReference type="Pfam" id="PF01345">
    <property type="entry name" value="DUF11"/>
    <property type="match status" value="1"/>
</dbReference>
<dbReference type="InterPro" id="IPR001434">
    <property type="entry name" value="OmcB-like_DUF11"/>
</dbReference>
<name>A0A3Q9J6L4_9MICO</name>
<feature type="domain" description="DUF11" evidence="3">
    <location>
        <begin position="196"/>
        <end position="308"/>
    </location>
</feature>
<organism evidence="4 5">
    <name type="scientific">Microbacterium oxydans</name>
    <dbReference type="NCBI Taxonomy" id="82380"/>
    <lineage>
        <taxon>Bacteria</taxon>
        <taxon>Bacillati</taxon>
        <taxon>Actinomycetota</taxon>
        <taxon>Actinomycetes</taxon>
        <taxon>Micrococcales</taxon>
        <taxon>Microbacteriaceae</taxon>
        <taxon>Microbacterium</taxon>
    </lineage>
</organism>
<evidence type="ECO:0000259" key="3">
    <source>
        <dbReference type="Pfam" id="PF01345"/>
    </source>
</evidence>
<proteinExistence type="predicted"/>
<dbReference type="Proteomes" id="UP000274841">
    <property type="component" value="Chromosome"/>
</dbReference>
<dbReference type="InterPro" id="IPR013783">
    <property type="entry name" value="Ig-like_fold"/>
</dbReference>
<reference evidence="4 5" key="1">
    <citation type="submission" date="2018-08" db="EMBL/GenBank/DDBJ databases">
        <title>Microbacterium oxydans strain HG3.</title>
        <authorList>
            <person name="ORTET P."/>
        </authorList>
    </citation>
    <scope>NUCLEOTIDE SEQUENCE [LARGE SCALE GENOMIC DNA]</scope>
    <source>
        <strain evidence="4 5">HG3</strain>
    </source>
</reference>
<feature type="signal peptide" evidence="2">
    <location>
        <begin position="1"/>
        <end position="32"/>
    </location>
</feature>
<dbReference type="InterPro" id="IPR047589">
    <property type="entry name" value="DUF11_rpt"/>
</dbReference>
<dbReference type="PANTHER" id="PTHR34819:SF3">
    <property type="entry name" value="CELL SURFACE PROTEIN"/>
    <property type="match status" value="1"/>
</dbReference>
<evidence type="ECO:0000313" key="5">
    <source>
        <dbReference type="Proteomes" id="UP000274841"/>
    </source>
</evidence>
<keyword evidence="1" id="KW-0472">Membrane</keyword>
<dbReference type="GO" id="GO:0005975">
    <property type="term" value="P:carbohydrate metabolic process"/>
    <property type="evidence" value="ECO:0007669"/>
    <property type="project" value="UniProtKB-ARBA"/>
</dbReference>